<dbReference type="Proteomes" id="UP000676456">
    <property type="component" value="Unassembled WGS sequence"/>
</dbReference>
<feature type="compositionally biased region" description="Basic and acidic residues" evidence="1">
    <location>
        <begin position="15"/>
        <end position="37"/>
    </location>
</feature>
<evidence type="ECO:0000256" key="1">
    <source>
        <dbReference type="SAM" id="MobiDB-lite"/>
    </source>
</evidence>
<proteinExistence type="predicted"/>
<evidence type="ECO:0000313" key="3">
    <source>
        <dbReference type="Proteomes" id="UP000676456"/>
    </source>
</evidence>
<feature type="region of interest" description="Disordered" evidence="1">
    <location>
        <begin position="1"/>
        <end position="37"/>
    </location>
</feature>
<reference evidence="2 3" key="1">
    <citation type="submission" date="2021-05" db="EMBL/GenBank/DDBJ databases">
        <title>Novel Bacillus species.</title>
        <authorList>
            <person name="Liu G."/>
        </authorList>
    </citation>
    <scope>NUCLEOTIDE SEQUENCE [LARGE SCALE GENOMIC DNA]</scope>
    <source>
        <strain evidence="2 3">FJAT-49682</strain>
    </source>
</reference>
<keyword evidence="3" id="KW-1185">Reference proteome</keyword>
<sequence>MGEFLDAEIESGLSHNRDDANGGALDEHDGALDRHGNHEHEDAFNQLLLFFYSIHHMSKEKT</sequence>
<dbReference type="EMBL" id="JAGYPN010000001">
    <property type="protein sequence ID" value="MBS4221202.1"/>
    <property type="molecule type" value="Genomic_DNA"/>
</dbReference>
<organism evidence="2 3">
    <name type="scientific">Lederbergia citrea</name>
    <dbReference type="NCBI Taxonomy" id="2833581"/>
    <lineage>
        <taxon>Bacteria</taxon>
        <taxon>Bacillati</taxon>
        <taxon>Bacillota</taxon>
        <taxon>Bacilli</taxon>
        <taxon>Bacillales</taxon>
        <taxon>Bacillaceae</taxon>
        <taxon>Lederbergia</taxon>
    </lineage>
</organism>
<protein>
    <submittedName>
        <fullName evidence="2">Uncharacterized protein</fullName>
    </submittedName>
</protein>
<evidence type="ECO:0000313" key="2">
    <source>
        <dbReference type="EMBL" id="MBS4221202.1"/>
    </source>
</evidence>
<accession>A0A942Z356</accession>
<gene>
    <name evidence="2" type="ORF">KHA91_00350</name>
</gene>
<comment type="caution">
    <text evidence="2">The sequence shown here is derived from an EMBL/GenBank/DDBJ whole genome shotgun (WGS) entry which is preliminary data.</text>
</comment>
<name>A0A942Z356_9BACI</name>
<dbReference type="AlphaFoldDB" id="A0A942Z356"/>
<dbReference type="RefSeq" id="WP_213096254.1">
    <property type="nucleotide sequence ID" value="NZ_JAGYPH010000001.1"/>
</dbReference>